<dbReference type="EMBL" id="CP162511">
    <property type="protein sequence ID" value="XDI04183.1"/>
    <property type="molecule type" value="Genomic_DNA"/>
</dbReference>
<reference evidence="3" key="1">
    <citation type="submission" date="2024-05" db="EMBL/GenBank/DDBJ databases">
        <title>Herbiconiux sp. A18JL235.</title>
        <authorList>
            <person name="Zhang G."/>
        </authorList>
    </citation>
    <scope>NUCLEOTIDE SEQUENCE</scope>
    <source>
        <strain evidence="3">A18JL235</strain>
    </source>
</reference>
<keyword evidence="2" id="KW-1133">Transmembrane helix</keyword>
<organism evidence="3">
    <name type="scientific">Herbiconiux sp. A18JL235</name>
    <dbReference type="NCBI Taxonomy" id="3152363"/>
    <lineage>
        <taxon>Bacteria</taxon>
        <taxon>Bacillati</taxon>
        <taxon>Actinomycetota</taxon>
        <taxon>Actinomycetes</taxon>
        <taxon>Micrococcales</taxon>
        <taxon>Microbacteriaceae</taxon>
        <taxon>Herbiconiux</taxon>
    </lineage>
</organism>
<accession>A0AB39BDC5</accession>
<evidence type="ECO:0008006" key="4">
    <source>
        <dbReference type="Google" id="ProtNLM"/>
    </source>
</evidence>
<name>A0AB39BDC5_9MICO</name>
<proteinExistence type="predicted"/>
<evidence type="ECO:0000256" key="2">
    <source>
        <dbReference type="SAM" id="Phobius"/>
    </source>
</evidence>
<keyword evidence="2" id="KW-0812">Transmembrane</keyword>
<feature type="transmembrane region" description="Helical" evidence="2">
    <location>
        <begin position="7"/>
        <end position="30"/>
    </location>
</feature>
<evidence type="ECO:0000256" key="1">
    <source>
        <dbReference type="SAM" id="MobiDB-lite"/>
    </source>
</evidence>
<dbReference type="RefSeq" id="WP_368496593.1">
    <property type="nucleotide sequence ID" value="NZ_CP162511.1"/>
</dbReference>
<keyword evidence="2" id="KW-0472">Membrane</keyword>
<evidence type="ECO:0000313" key="3">
    <source>
        <dbReference type="EMBL" id="XDI04183.1"/>
    </source>
</evidence>
<dbReference type="AlphaFoldDB" id="A0AB39BDC5"/>
<feature type="region of interest" description="Disordered" evidence="1">
    <location>
        <begin position="53"/>
        <end position="108"/>
    </location>
</feature>
<gene>
    <name evidence="3" type="ORF">ABFY20_12590</name>
</gene>
<feature type="compositionally biased region" description="Pro residues" evidence="1">
    <location>
        <begin position="57"/>
        <end position="71"/>
    </location>
</feature>
<sequence length="108" mass="10439">MPRSRRLIAIAGVGGAVVGAVVVGSALIAANALPDRSGEGVGVPAVVIETDAVTGIPTPPADEPTPPPRPTPTGAVVVPDPPPVPVDDHGGDRSGKDDKSGPGGGSDD</sequence>
<protein>
    <recommendedName>
        <fullName evidence="4">Small secreted hydrophilic protein</fullName>
    </recommendedName>
</protein>
<feature type="compositionally biased region" description="Basic and acidic residues" evidence="1">
    <location>
        <begin position="86"/>
        <end position="100"/>
    </location>
</feature>